<keyword evidence="18" id="KW-1185">Reference proteome</keyword>
<evidence type="ECO:0000313" key="17">
    <source>
        <dbReference type="EMBL" id="KAK1338874.1"/>
    </source>
</evidence>
<keyword evidence="9 15" id="KW-0472">Membrane</keyword>
<feature type="transmembrane region" description="Helical" evidence="15">
    <location>
        <begin position="400"/>
        <end position="419"/>
    </location>
</feature>
<evidence type="ECO:0000313" key="18">
    <source>
        <dbReference type="Proteomes" id="UP001177744"/>
    </source>
</evidence>
<comment type="subcellular location">
    <subcellularLocation>
        <location evidence="2">Cell membrane</location>
        <topology evidence="2">Multi-pass membrane protein</topology>
    </subcellularLocation>
</comment>
<evidence type="ECO:0000256" key="10">
    <source>
        <dbReference type="ARBA" id="ARBA00023157"/>
    </source>
</evidence>
<evidence type="ECO:0000259" key="16">
    <source>
        <dbReference type="PROSITE" id="PS50262"/>
    </source>
</evidence>
<feature type="domain" description="G-protein coupled receptors family 1 profile" evidence="16">
    <location>
        <begin position="161"/>
        <end position="374"/>
    </location>
</feature>
<dbReference type="AlphaFoldDB" id="A0AA40HWS0"/>
<dbReference type="FunFam" id="1.20.1070.10:FF:000010">
    <property type="entry name" value="Olfactory receptor"/>
    <property type="match status" value="1"/>
</dbReference>
<dbReference type="InterPro" id="IPR000725">
    <property type="entry name" value="Olfact_rcpt"/>
</dbReference>
<keyword evidence="5 15" id="KW-0812">Transmembrane</keyword>
<evidence type="ECO:0000256" key="12">
    <source>
        <dbReference type="ARBA" id="ARBA00023180"/>
    </source>
</evidence>
<feature type="transmembrane region" description="Helical" evidence="15">
    <location>
        <begin position="221"/>
        <end position="240"/>
    </location>
</feature>
<keyword evidence="10" id="KW-1015">Disulfide bond</keyword>
<keyword evidence="13" id="KW-0807">Transducer</keyword>
<evidence type="ECO:0000256" key="5">
    <source>
        <dbReference type="ARBA" id="ARBA00022692"/>
    </source>
</evidence>
<sequence length="440" mass="49798">MAGPPPTKAARLPWKQHGSPGSSTAPSSALQFPPAPREQRAAYCVRYRAMGCYASLSGGQGWLEAGKKSKLRMRCDSFRWERSNHTNPLQKWMKGDLPQIMDNDGELNIADHKGWKKMTSERSNISHTVSEFILLGFPCRWEVQILLFSIFFVTYILTLFGNMAIVCAVCWDHRLHTPMYILLANFSFLEICYINSDVPNMLANFLSKTKTISFARCLLQLYFFFSLGTTECLFLSIMAYDRFLAICRPLHYPTIMTIKFCSSLVIFCWVYGFLWFLIPVILVTQLPFCGQNVIDDFLCDLGPLLALASTCAPIPGTVLLCGTMSSLLIFATFFYIIGSYTLVLRAVIQVPSVAGRKKAFSTCSSHLAVVFLFYGSVMMTYYPYNVNVATTEEELQNDNLYLGVVLSSVVIIIGCFSTIKKLRTQRSWNPSKTWFHSKPW</sequence>
<evidence type="ECO:0000256" key="15">
    <source>
        <dbReference type="SAM" id="Phobius"/>
    </source>
</evidence>
<keyword evidence="4" id="KW-0716">Sensory transduction</keyword>
<accession>A0AA40HWS0</accession>
<gene>
    <name evidence="17" type="ORF">QTO34_019541</name>
</gene>
<keyword evidence="11" id="KW-0675">Receptor</keyword>
<feature type="compositionally biased region" description="Low complexity" evidence="14">
    <location>
        <begin position="18"/>
        <end position="29"/>
    </location>
</feature>
<comment type="caution">
    <text evidence="17">The sequence shown here is derived from an EMBL/GenBank/DDBJ whole genome shotgun (WGS) entry which is preliminary data.</text>
</comment>
<dbReference type="SUPFAM" id="SSF81321">
    <property type="entry name" value="Family A G protein-coupled receptor-like"/>
    <property type="match status" value="1"/>
</dbReference>
<dbReference type="InterPro" id="IPR050939">
    <property type="entry name" value="Olfactory_GPCR1"/>
</dbReference>
<dbReference type="Gene3D" id="1.20.1070.10">
    <property type="entry name" value="Rhodopsin 7-helix transmembrane proteins"/>
    <property type="match status" value="1"/>
</dbReference>
<organism evidence="17 18">
    <name type="scientific">Cnephaeus nilssonii</name>
    <name type="common">Northern bat</name>
    <name type="synonym">Eptesicus nilssonii</name>
    <dbReference type="NCBI Taxonomy" id="3371016"/>
    <lineage>
        <taxon>Eukaryota</taxon>
        <taxon>Metazoa</taxon>
        <taxon>Chordata</taxon>
        <taxon>Craniata</taxon>
        <taxon>Vertebrata</taxon>
        <taxon>Euteleostomi</taxon>
        <taxon>Mammalia</taxon>
        <taxon>Eutheria</taxon>
        <taxon>Laurasiatheria</taxon>
        <taxon>Chiroptera</taxon>
        <taxon>Yangochiroptera</taxon>
        <taxon>Vespertilionidae</taxon>
        <taxon>Cnephaeus</taxon>
    </lineage>
</organism>
<feature type="region of interest" description="Disordered" evidence="14">
    <location>
        <begin position="1"/>
        <end position="34"/>
    </location>
</feature>
<evidence type="ECO:0000256" key="6">
    <source>
        <dbReference type="ARBA" id="ARBA00022725"/>
    </source>
</evidence>
<dbReference type="GO" id="GO:0004930">
    <property type="term" value="F:G protein-coupled receptor activity"/>
    <property type="evidence" value="ECO:0007669"/>
    <property type="project" value="UniProtKB-KW"/>
</dbReference>
<dbReference type="Proteomes" id="UP001177744">
    <property type="component" value="Unassembled WGS sequence"/>
</dbReference>
<reference evidence="17" key="1">
    <citation type="submission" date="2023-06" db="EMBL/GenBank/DDBJ databases">
        <title>Reference genome for the Northern bat (Eptesicus nilssonii), a most northern bat species.</title>
        <authorList>
            <person name="Laine V.N."/>
            <person name="Pulliainen A.T."/>
            <person name="Lilley T.M."/>
        </authorList>
    </citation>
    <scope>NUCLEOTIDE SEQUENCE</scope>
    <source>
        <strain evidence="17">BLF_Eptnil</strain>
        <tissue evidence="17">Kidney</tissue>
    </source>
</reference>
<comment type="function">
    <text evidence="1">Putative odorant or sperm cell receptor.</text>
</comment>
<dbReference type="InterPro" id="IPR000276">
    <property type="entry name" value="GPCR_Rhodpsn"/>
</dbReference>
<evidence type="ECO:0000256" key="1">
    <source>
        <dbReference type="ARBA" id="ARBA00003929"/>
    </source>
</evidence>
<feature type="transmembrane region" description="Helical" evidence="15">
    <location>
        <begin position="178"/>
        <end position="196"/>
    </location>
</feature>
<proteinExistence type="predicted"/>
<dbReference type="Pfam" id="PF13853">
    <property type="entry name" value="7tm_4"/>
    <property type="match status" value="1"/>
</dbReference>
<keyword evidence="3" id="KW-1003">Cell membrane</keyword>
<feature type="transmembrane region" description="Helical" evidence="15">
    <location>
        <begin position="145"/>
        <end position="171"/>
    </location>
</feature>
<dbReference type="PANTHER" id="PTHR24242:SF227">
    <property type="entry name" value="OLFACTORY RECEPTOR"/>
    <property type="match status" value="1"/>
</dbReference>
<evidence type="ECO:0000256" key="11">
    <source>
        <dbReference type="ARBA" id="ARBA00023170"/>
    </source>
</evidence>
<name>A0AA40HWS0_CNENI</name>
<feature type="transmembrane region" description="Helical" evidence="15">
    <location>
        <begin position="327"/>
        <end position="347"/>
    </location>
</feature>
<dbReference type="PROSITE" id="PS00237">
    <property type="entry name" value="G_PROTEIN_RECEP_F1_1"/>
    <property type="match status" value="1"/>
</dbReference>
<evidence type="ECO:0000256" key="3">
    <source>
        <dbReference type="ARBA" id="ARBA00022475"/>
    </source>
</evidence>
<dbReference type="GO" id="GO:0004984">
    <property type="term" value="F:olfactory receptor activity"/>
    <property type="evidence" value="ECO:0007669"/>
    <property type="project" value="InterPro"/>
</dbReference>
<dbReference type="PRINTS" id="PR00245">
    <property type="entry name" value="OLFACTORYR"/>
</dbReference>
<keyword evidence="7 15" id="KW-1133">Transmembrane helix</keyword>
<dbReference type="EMBL" id="JAULJE010000009">
    <property type="protein sequence ID" value="KAK1338874.1"/>
    <property type="molecule type" value="Genomic_DNA"/>
</dbReference>
<keyword evidence="12" id="KW-0325">Glycoprotein</keyword>
<feature type="transmembrane region" description="Helical" evidence="15">
    <location>
        <begin position="359"/>
        <end position="380"/>
    </location>
</feature>
<keyword evidence="8" id="KW-0297">G-protein coupled receptor</keyword>
<dbReference type="GO" id="GO:0005886">
    <property type="term" value="C:plasma membrane"/>
    <property type="evidence" value="ECO:0007669"/>
    <property type="project" value="UniProtKB-SubCell"/>
</dbReference>
<evidence type="ECO:0000256" key="8">
    <source>
        <dbReference type="ARBA" id="ARBA00023040"/>
    </source>
</evidence>
<feature type="transmembrane region" description="Helical" evidence="15">
    <location>
        <begin position="260"/>
        <end position="282"/>
    </location>
</feature>
<dbReference type="PROSITE" id="PS50262">
    <property type="entry name" value="G_PROTEIN_RECEP_F1_2"/>
    <property type="match status" value="1"/>
</dbReference>
<evidence type="ECO:0000256" key="7">
    <source>
        <dbReference type="ARBA" id="ARBA00022989"/>
    </source>
</evidence>
<keyword evidence="6" id="KW-0552">Olfaction</keyword>
<evidence type="ECO:0000256" key="14">
    <source>
        <dbReference type="SAM" id="MobiDB-lite"/>
    </source>
</evidence>
<evidence type="ECO:0000256" key="4">
    <source>
        <dbReference type="ARBA" id="ARBA00022606"/>
    </source>
</evidence>
<dbReference type="InterPro" id="IPR017452">
    <property type="entry name" value="GPCR_Rhodpsn_7TM"/>
</dbReference>
<protein>
    <recommendedName>
        <fullName evidence="16">G-protein coupled receptors family 1 profile domain-containing protein</fullName>
    </recommendedName>
</protein>
<dbReference type="PANTHER" id="PTHR24242">
    <property type="entry name" value="G-PROTEIN COUPLED RECEPTOR"/>
    <property type="match status" value="1"/>
</dbReference>
<dbReference type="CDD" id="cd15913">
    <property type="entry name" value="7tmA_OR11G-like"/>
    <property type="match status" value="1"/>
</dbReference>
<evidence type="ECO:0000256" key="9">
    <source>
        <dbReference type="ARBA" id="ARBA00023136"/>
    </source>
</evidence>
<evidence type="ECO:0000256" key="2">
    <source>
        <dbReference type="ARBA" id="ARBA00004651"/>
    </source>
</evidence>
<evidence type="ECO:0000256" key="13">
    <source>
        <dbReference type="ARBA" id="ARBA00023224"/>
    </source>
</evidence>